<name>A0ABQ9E019_TEGGR</name>
<dbReference type="PROSITE" id="PS50404">
    <property type="entry name" value="GST_NTER"/>
    <property type="match status" value="2"/>
</dbReference>
<keyword evidence="3" id="KW-0808">Transferase</keyword>
<dbReference type="Gene3D" id="1.20.1050.10">
    <property type="match status" value="2"/>
</dbReference>
<dbReference type="PANTHER" id="PTHR43968">
    <property type="match status" value="1"/>
</dbReference>
<dbReference type="InterPro" id="IPR005442">
    <property type="entry name" value="GST_omega"/>
</dbReference>
<dbReference type="Gene3D" id="3.40.30.10">
    <property type="entry name" value="Glutaredoxin"/>
    <property type="match status" value="2"/>
</dbReference>
<dbReference type="InterPro" id="IPR036956">
    <property type="entry name" value="Impact_N_sf"/>
</dbReference>
<dbReference type="InterPro" id="IPR004045">
    <property type="entry name" value="Glutathione_S-Trfase_N"/>
</dbReference>
<keyword evidence="9" id="KW-1185">Reference proteome</keyword>
<dbReference type="InterPro" id="IPR045074">
    <property type="entry name" value="GST_C_Tau"/>
</dbReference>
<dbReference type="EC" id="2.5.1.18" evidence="2"/>
<feature type="domain" description="GST C-terminal" evidence="7">
    <location>
        <begin position="90"/>
        <end position="218"/>
    </location>
</feature>
<dbReference type="InterPro" id="IPR040079">
    <property type="entry name" value="Glutathione_S-Trfase"/>
</dbReference>
<feature type="domain" description="GST N-terminal" evidence="6">
    <location>
        <begin position="6"/>
        <end position="84"/>
    </location>
</feature>
<comment type="catalytic activity">
    <reaction evidence="5">
        <text>RX + glutathione = an S-substituted glutathione + a halide anion + H(+)</text>
        <dbReference type="Rhea" id="RHEA:16437"/>
        <dbReference type="ChEBI" id="CHEBI:15378"/>
        <dbReference type="ChEBI" id="CHEBI:16042"/>
        <dbReference type="ChEBI" id="CHEBI:17792"/>
        <dbReference type="ChEBI" id="CHEBI:57925"/>
        <dbReference type="ChEBI" id="CHEBI:90779"/>
        <dbReference type="EC" id="2.5.1.18"/>
    </reaction>
</comment>
<accession>A0ABQ9E019</accession>
<dbReference type="InterPro" id="IPR020568">
    <property type="entry name" value="Ribosomal_Su5_D2-typ_SF"/>
</dbReference>
<dbReference type="InterPro" id="IPR036282">
    <property type="entry name" value="Glutathione-S-Trfase_C_sf"/>
</dbReference>
<dbReference type="InterPro" id="IPR010987">
    <property type="entry name" value="Glutathione-S-Trfase_C-like"/>
</dbReference>
<evidence type="ECO:0000256" key="1">
    <source>
        <dbReference type="ARBA" id="ARBA00011067"/>
    </source>
</evidence>
<evidence type="ECO:0000256" key="2">
    <source>
        <dbReference type="ARBA" id="ARBA00012452"/>
    </source>
</evidence>
<protein>
    <recommendedName>
        <fullName evidence="2">glutathione transferase</fullName>
        <ecNumber evidence="2">2.5.1.18</ecNumber>
    </recommendedName>
</protein>
<sequence>MLWEMEKLQLYCSWFCPFAQRAWIALEHKGVEYEYIEVDPYNKTKEFLAINPRGLVPVLVKDNRTVYESSICIEFIDEAFTTGVSLLPKDPMDRAQVRIWSDFISKRIVPTYYQILQMQEKDKQEEAKDKFLQHLLTLTKAMSSEGPYFSGKALGMVDIMLIPFAIRFNILSYYRNFKIPENEIFERLCIWKKACEVHPSVKATLADNERLIESYKRYAEDTAQTEVADTIRKGVIKLDRKVTEQNKEILNLKGRSMRDNILVHNFVENKGDNLMLSVPAAIKQHLNVDVEFIRIHRNSQTLRKDGKPRTITEILKAQKEKRDAGNELPFNITPQSPNEIVERRKQLFDINKSYHEQNIKTRVVGEKLLFPDNSLYRDKVSTPTAEDILTQDEKETDKLNKISLTTSNTVVEAGNKFIGNAAKVGSLNDVRKSYKKVVTTPGHTDAHHNILVYRYVDNSGNIQKGYQDEGEFGAGRKLLKYLETNDISNTAFIISRWSSGNHIGPKRFSLMEKSSKNLFLAMGKLKLYCSWFCPFAQRAWIALEHKGAEYEYIEVDPYNKTEEFLAINPRSLIPVLVQDNRTVYESPICIEYIDEAFQTGVSLLPKDPMNRAQVRIWSDFISKRIVPPYYQMLQMQQKEQQNEAKERLLQHLLTISKAMSPDGPYFTGEAFGMVDIMLIPHVIRFSVLKHYRDFEVPETDEYKRFYTWWKSCEAHPSVIPTLANTDKLIEYYIKYADNYAKTQVADAIRTGGVMP</sequence>
<dbReference type="PROSITE" id="PS50405">
    <property type="entry name" value="GST_CTER"/>
    <property type="match status" value="2"/>
</dbReference>
<feature type="domain" description="GST N-terminal" evidence="6">
    <location>
        <begin position="523"/>
        <end position="601"/>
    </location>
</feature>
<dbReference type="CDD" id="cd03185">
    <property type="entry name" value="GST_C_Tau"/>
    <property type="match status" value="2"/>
</dbReference>
<evidence type="ECO:0000256" key="3">
    <source>
        <dbReference type="ARBA" id="ARBA00022679"/>
    </source>
</evidence>
<evidence type="ECO:0000256" key="4">
    <source>
        <dbReference type="ARBA" id="ARBA00023002"/>
    </source>
</evidence>
<dbReference type="InterPro" id="IPR001498">
    <property type="entry name" value="Impact_N"/>
</dbReference>
<dbReference type="SFLD" id="SFLDS00019">
    <property type="entry name" value="Glutathione_Transferase_(cytos"/>
    <property type="match status" value="2"/>
</dbReference>
<comment type="caution">
    <text evidence="8">The sequence shown here is derived from an EMBL/GenBank/DDBJ whole genome shotgun (WGS) entry which is preliminary data.</text>
</comment>
<evidence type="ECO:0000256" key="5">
    <source>
        <dbReference type="ARBA" id="ARBA00047960"/>
    </source>
</evidence>
<keyword evidence="4" id="KW-0560">Oxidoreductase</keyword>
<dbReference type="Pfam" id="PF01205">
    <property type="entry name" value="Impact_N"/>
    <property type="match status" value="1"/>
</dbReference>
<evidence type="ECO:0000259" key="7">
    <source>
        <dbReference type="PROSITE" id="PS50405"/>
    </source>
</evidence>
<dbReference type="SUPFAM" id="SSF47616">
    <property type="entry name" value="GST C-terminal domain-like"/>
    <property type="match status" value="2"/>
</dbReference>
<dbReference type="SFLD" id="SFLDG01152">
    <property type="entry name" value="Main.3:_Omega-_and_Tau-like"/>
    <property type="match status" value="2"/>
</dbReference>
<organism evidence="8 9">
    <name type="scientific">Tegillarca granosa</name>
    <name type="common">Malaysian cockle</name>
    <name type="synonym">Anadara granosa</name>
    <dbReference type="NCBI Taxonomy" id="220873"/>
    <lineage>
        <taxon>Eukaryota</taxon>
        <taxon>Metazoa</taxon>
        <taxon>Spiralia</taxon>
        <taxon>Lophotrochozoa</taxon>
        <taxon>Mollusca</taxon>
        <taxon>Bivalvia</taxon>
        <taxon>Autobranchia</taxon>
        <taxon>Pteriomorphia</taxon>
        <taxon>Arcoida</taxon>
        <taxon>Arcoidea</taxon>
        <taxon>Arcidae</taxon>
        <taxon>Tegillarca</taxon>
    </lineage>
</organism>
<dbReference type="InterPro" id="IPR036249">
    <property type="entry name" value="Thioredoxin-like_sf"/>
</dbReference>
<dbReference type="PANTHER" id="PTHR43968:SF6">
    <property type="entry name" value="GLUTATHIONE S-TRANSFERASE OMEGA"/>
    <property type="match status" value="1"/>
</dbReference>
<dbReference type="CDD" id="cd00570">
    <property type="entry name" value="GST_N_family"/>
    <property type="match status" value="1"/>
</dbReference>
<gene>
    <name evidence="8" type="ORF">KUTeg_022881</name>
</gene>
<dbReference type="Pfam" id="PF13409">
    <property type="entry name" value="GST_N_2"/>
    <property type="match status" value="2"/>
</dbReference>
<dbReference type="SUPFAM" id="SSF52833">
    <property type="entry name" value="Thioredoxin-like"/>
    <property type="match status" value="2"/>
</dbReference>
<feature type="domain" description="GST C-terminal" evidence="7">
    <location>
        <begin position="607"/>
        <end position="733"/>
    </location>
</feature>
<dbReference type="SUPFAM" id="SSF54211">
    <property type="entry name" value="Ribosomal protein S5 domain 2-like"/>
    <property type="match status" value="1"/>
</dbReference>
<proteinExistence type="inferred from homology"/>
<dbReference type="EMBL" id="JARBDR010000921">
    <property type="protein sequence ID" value="KAJ8298821.1"/>
    <property type="molecule type" value="Genomic_DNA"/>
</dbReference>
<dbReference type="InterPro" id="IPR045073">
    <property type="entry name" value="Omega/Tau-like"/>
</dbReference>
<reference evidence="8 9" key="1">
    <citation type="submission" date="2022-12" db="EMBL/GenBank/DDBJ databases">
        <title>Chromosome-level genome of Tegillarca granosa.</title>
        <authorList>
            <person name="Kim J."/>
        </authorList>
    </citation>
    <scope>NUCLEOTIDE SEQUENCE [LARGE SCALE GENOMIC DNA]</scope>
    <source>
        <strain evidence="8">Teg-2019</strain>
        <tissue evidence="8">Adductor muscle</tissue>
    </source>
</reference>
<evidence type="ECO:0000313" key="8">
    <source>
        <dbReference type="EMBL" id="KAJ8298821.1"/>
    </source>
</evidence>
<dbReference type="Proteomes" id="UP001217089">
    <property type="component" value="Unassembled WGS sequence"/>
</dbReference>
<dbReference type="InterPro" id="IPR050983">
    <property type="entry name" value="GST_Omega/HSP26"/>
</dbReference>
<evidence type="ECO:0000259" key="6">
    <source>
        <dbReference type="PROSITE" id="PS50404"/>
    </source>
</evidence>
<dbReference type="Pfam" id="PF13410">
    <property type="entry name" value="GST_C_2"/>
    <property type="match status" value="2"/>
</dbReference>
<evidence type="ECO:0000313" key="9">
    <source>
        <dbReference type="Proteomes" id="UP001217089"/>
    </source>
</evidence>
<dbReference type="SFLD" id="SFLDG00358">
    <property type="entry name" value="Main_(cytGST)"/>
    <property type="match status" value="2"/>
</dbReference>
<dbReference type="Gene3D" id="3.30.230.30">
    <property type="entry name" value="Impact, N-terminal domain"/>
    <property type="match status" value="1"/>
</dbReference>
<dbReference type="PRINTS" id="PR01625">
    <property type="entry name" value="GSTRNSFRASEO"/>
</dbReference>
<comment type="similarity">
    <text evidence="1">Belongs to the GST superfamily. Omega family.</text>
</comment>